<dbReference type="FunFam" id="3.40.50.300:FF:000287">
    <property type="entry name" value="Multidrug ABC transporter ATP-binding protein"/>
    <property type="match status" value="1"/>
</dbReference>
<proteinExistence type="predicted"/>
<dbReference type="Pfam" id="PF00005">
    <property type="entry name" value="ABC_tran"/>
    <property type="match status" value="1"/>
</dbReference>
<dbReference type="Gene3D" id="3.40.50.300">
    <property type="entry name" value="P-loop containing nucleotide triphosphate hydrolases"/>
    <property type="match status" value="1"/>
</dbReference>
<evidence type="ECO:0000259" key="10">
    <source>
        <dbReference type="PROSITE" id="PS50893"/>
    </source>
</evidence>
<evidence type="ECO:0000256" key="2">
    <source>
        <dbReference type="ARBA" id="ARBA00022448"/>
    </source>
</evidence>
<dbReference type="SMART" id="SM00382">
    <property type="entry name" value="AAA"/>
    <property type="match status" value="1"/>
</dbReference>
<dbReference type="PANTHER" id="PTHR43394">
    <property type="entry name" value="ATP-DEPENDENT PERMEASE MDL1, MITOCHONDRIAL"/>
    <property type="match status" value="1"/>
</dbReference>
<organism evidence="12 13">
    <name type="scientific">Dehalococcoides mccartyi (strain VS)</name>
    <dbReference type="NCBI Taxonomy" id="311424"/>
    <lineage>
        <taxon>Bacteria</taxon>
        <taxon>Bacillati</taxon>
        <taxon>Chloroflexota</taxon>
        <taxon>Dehalococcoidia</taxon>
        <taxon>Dehalococcoidales</taxon>
        <taxon>Dehalococcoidaceae</taxon>
        <taxon>Dehalococcoides</taxon>
    </lineage>
</organism>
<keyword evidence="4" id="KW-0547">Nucleotide-binding</keyword>
<feature type="transmembrane region" description="Helical" evidence="9">
    <location>
        <begin position="264"/>
        <end position="287"/>
    </location>
</feature>
<protein>
    <submittedName>
        <fullName evidence="12">ABC-transporter protein</fullName>
    </submittedName>
</protein>
<keyword evidence="2" id="KW-0813">Transport</keyword>
<dbReference type="KEGG" id="dev:DhcVS_1416"/>
<dbReference type="EMBL" id="CP001827">
    <property type="protein sequence ID" value="ACZ62515.1"/>
    <property type="molecule type" value="Genomic_DNA"/>
</dbReference>
<name>D2BJL5_DEHMV</name>
<dbReference type="PROSITE" id="PS00211">
    <property type="entry name" value="ABC_TRANSPORTER_1"/>
    <property type="match status" value="1"/>
</dbReference>
<sequence length="648" mass="71399">MIHSYYSRINGNSPDEKPKITRGLLKRVWSYARPYRWLVLWMLVLTLATTGLGLLTPLILRDLIDITLPDKNISRLSWLIAALLTIPLLTSFLNVVLRRYNSRVGEGVISDLRLAMFSHLQRMSLSFFTHTKSGELMSRLNNDVIGAQTAISNTFVSIVTSLIQAIVVFSVMITLEWRLALISVAILPLFFWAAQHLGNRLRDIARNQLDQNARMNAVAQELLNISGSLLVKLFGRSAEEDRRFKERSDEVKNIGIKRAVTGSLFFASIGLLSAIGIALVYGVGGYFVIQETLTIGTIVALGALLTTLYGALQTLTNTPVDFATSMVSFERVFEVLDVPLDIEEKENACILGNVSGVLEFKNVVFHYEREEKGLLREVRRFGQMQDVVSVLSGADGTPKNGGGKNPDSAGQANGEVLENISFRAEPGQLVALVGPSGAGKTTLTYLIPRLYDPVAGQILIDGHDLRDVTLDSLAAQIGMVTQETYLFHDTVRTNLLYGRPDATQAEVEAAAKAANIHKFIKSLPQGYETIVGERGYRLSGGEKQRLALARVILKNPRILVLDEATSSLDSQSEYLIQEALKHVMVGRTSIVIAHRLSTILAADMILVMDHGHIVERGTHRELLALGGLYANLYETQFRSKANTPSAAE</sequence>
<dbReference type="GO" id="GO:0005886">
    <property type="term" value="C:plasma membrane"/>
    <property type="evidence" value="ECO:0007669"/>
    <property type="project" value="UniProtKB-SubCell"/>
</dbReference>
<evidence type="ECO:0000256" key="8">
    <source>
        <dbReference type="SAM" id="MobiDB-lite"/>
    </source>
</evidence>
<dbReference type="GO" id="GO:0015421">
    <property type="term" value="F:ABC-type oligopeptide transporter activity"/>
    <property type="evidence" value="ECO:0007669"/>
    <property type="project" value="TreeGrafter"/>
</dbReference>
<dbReference type="PANTHER" id="PTHR43394:SF1">
    <property type="entry name" value="ATP-BINDING CASSETTE SUB-FAMILY B MEMBER 10, MITOCHONDRIAL"/>
    <property type="match status" value="1"/>
</dbReference>
<evidence type="ECO:0000256" key="1">
    <source>
        <dbReference type="ARBA" id="ARBA00004651"/>
    </source>
</evidence>
<keyword evidence="7 9" id="KW-0472">Membrane</keyword>
<evidence type="ECO:0000256" key="3">
    <source>
        <dbReference type="ARBA" id="ARBA00022692"/>
    </source>
</evidence>
<feature type="domain" description="ABC transmembrane type-1" evidence="11">
    <location>
        <begin position="40"/>
        <end position="324"/>
    </location>
</feature>
<evidence type="ECO:0000256" key="4">
    <source>
        <dbReference type="ARBA" id="ARBA00022741"/>
    </source>
</evidence>
<dbReference type="Pfam" id="PF00664">
    <property type="entry name" value="ABC_membrane"/>
    <property type="match status" value="1"/>
</dbReference>
<dbReference type="InterPro" id="IPR039421">
    <property type="entry name" value="Type_1_exporter"/>
</dbReference>
<dbReference type="HOGENOM" id="CLU_000604_84_3_0"/>
<keyword evidence="3 9" id="KW-0812">Transmembrane</keyword>
<dbReference type="InterPro" id="IPR017871">
    <property type="entry name" value="ABC_transporter-like_CS"/>
</dbReference>
<feature type="transmembrane region" description="Helical" evidence="9">
    <location>
        <begin position="179"/>
        <end position="198"/>
    </location>
</feature>
<evidence type="ECO:0000313" key="12">
    <source>
        <dbReference type="EMBL" id="ACZ62515.1"/>
    </source>
</evidence>
<dbReference type="InterPro" id="IPR036640">
    <property type="entry name" value="ABC1_TM_sf"/>
</dbReference>
<dbReference type="PROSITE" id="PS50893">
    <property type="entry name" value="ABC_TRANSPORTER_2"/>
    <property type="match status" value="1"/>
</dbReference>
<feature type="region of interest" description="Disordered" evidence="8">
    <location>
        <begin position="392"/>
        <end position="412"/>
    </location>
</feature>
<dbReference type="AlphaFoldDB" id="D2BJL5"/>
<dbReference type="InterPro" id="IPR011527">
    <property type="entry name" value="ABC1_TM_dom"/>
</dbReference>
<comment type="subcellular location">
    <subcellularLocation>
        <location evidence="1">Cell membrane</location>
        <topology evidence="1">Multi-pass membrane protein</topology>
    </subcellularLocation>
</comment>
<evidence type="ECO:0000256" key="7">
    <source>
        <dbReference type="ARBA" id="ARBA00023136"/>
    </source>
</evidence>
<dbReference type="CDD" id="cd18550">
    <property type="entry name" value="ABC_6TM_exporter_like"/>
    <property type="match status" value="1"/>
</dbReference>
<dbReference type="SUPFAM" id="SSF52540">
    <property type="entry name" value="P-loop containing nucleoside triphosphate hydrolases"/>
    <property type="match status" value="1"/>
</dbReference>
<dbReference type="GO" id="GO:0005524">
    <property type="term" value="F:ATP binding"/>
    <property type="evidence" value="ECO:0007669"/>
    <property type="project" value="UniProtKB-KW"/>
</dbReference>
<gene>
    <name evidence="12" type="ordered locus">DhcVS_1416</name>
</gene>
<feature type="domain" description="ABC transporter" evidence="10">
    <location>
        <begin position="382"/>
        <end position="635"/>
    </location>
</feature>
<dbReference type="GO" id="GO:0016887">
    <property type="term" value="F:ATP hydrolysis activity"/>
    <property type="evidence" value="ECO:0007669"/>
    <property type="project" value="InterPro"/>
</dbReference>
<dbReference type="OrthoDB" id="9769895at2"/>
<accession>D2BJL5</accession>
<keyword evidence="5" id="KW-0067">ATP-binding</keyword>
<evidence type="ECO:0000313" key="13">
    <source>
        <dbReference type="Proteomes" id="UP000002506"/>
    </source>
</evidence>
<dbReference type="Proteomes" id="UP000002506">
    <property type="component" value="Chromosome"/>
</dbReference>
<keyword evidence="6 9" id="KW-1133">Transmembrane helix</keyword>
<dbReference type="InterPro" id="IPR003593">
    <property type="entry name" value="AAA+_ATPase"/>
</dbReference>
<feature type="transmembrane region" description="Helical" evidence="9">
    <location>
        <begin position="35"/>
        <end position="56"/>
    </location>
</feature>
<evidence type="ECO:0000256" key="5">
    <source>
        <dbReference type="ARBA" id="ARBA00022840"/>
    </source>
</evidence>
<dbReference type="Gene3D" id="1.20.1560.10">
    <property type="entry name" value="ABC transporter type 1, transmembrane domain"/>
    <property type="match status" value="1"/>
</dbReference>
<feature type="transmembrane region" description="Helical" evidence="9">
    <location>
        <begin position="155"/>
        <end position="173"/>
    </location>
</feature>
<feature type="transmembrane region" description="Helical" evidence="9">
    <location>
        <begin position="293"/>
        <end position="312"/>
    </location>
</feature>
<reference evidence="12 13" key="1">
    <citation type="journal article" date="2009" name="PLoS Genet.">
        <title>Localized plasticity in the streamlined genomes of vinyl chloride respiring Dehalococcoides.</title>
        <authorList>
            <person name="McMurdie P.J."/>
            <person name="Behrens S.F."/>
            <person name="Muller J.A."/>
            <person name="Goke J."/>
            <person name="Ritalahti K.M."/>
            <person name="Wagner R."/>
            <person name="Goltsman E."/>
            <person name="Lapidus A."/>
            <person name="Holmes S."/>
            <person name="Loffler F.E."/>
            <person name="Spormann A.M."/>
        </authorList>
    </citation>
    <scope>NUCLEOTIDE SEQUENCE [LARGE SCALE GENOMIC DNA]</scope>
    <source>
        <strain evidence="12 13">VS</strain>
    </source>
</reference>
<evidence type="ECO:0000256" key="6">
    <source>
        <dbReference type="ARBA" id="ARBA00022989"/>
    </source>
</evidence>
<evidence type="ECO:0000256" key="9">
    <source>
        <dbReference type="SAM" id="Phobius"/>
    </source>
</evidence>
<feature type="transmembrane region" description="Helical" evidence="9">
    <location>
        <begin position="76"/>
        <end position="97"/>
    </location>
</feature>
<evidence type="ECO:0000259" key="11">
    <source>
        <dbReference type="PROSITE" id="PS50929"/>
    </source>
</evidence>
<dbReference type="SUPFAM" id="SSF90123">
    <property type="entry name" value="ABC transporter transmembrane region"/>
    <property type="match status" value="1"/>
</dbReference>
<dbReference type="InterPro" id="IPR003439">
    <property type="entry name" value="ABC_transporter-like_ATP-bd"/>
</dbReference>
<dbReference type="InterPro" id="IPR027417">
    <property type="entry name" value="P-loop_NTPase"/>
</dbReference>
<dbReference type="eggNOG" id="COG1132">
    <property type="taxonomic scope" value="Bacteria"/>
</dbReference>
<dbReference type="RefSeq" id="WP_012882650.1">
    <property type="nucleotide sequence ID" value="NC_013552.1"/>
</dbReference>
<dbReference type="PROSITE" id="PS50929">
    <property type="entry name" value="ABC_TM1F"/>
    <property type="match status" value="1"/>
</dbReference>